<dbReference type="AlphaFoldDB" id="A0A086PPU2"/>
<keyword evidence="2 4" id="KW-0689">Ribosomal protein</keyword>
<dbReference type="Proteomes" id="UP000028821">
    <property type="component" value="Unassembled WGS sequence"/>
</dbReference>
<reference evidence="4 5" key="1">
    <citation type="submission" date="2014-04" db="EMBL/GenBank/DDBJ databases">
        <authorList>
            <person name="Sibley D."/>
            <person name="Venepally P."/>
            <person name="Karamycheva S."/>
            <person name="Hadjithomas M."/>
            <person name="Khan A."/>
            <person name="Brunk B."/>
            <person name="Roos D."/>
            <person name="Caler E."/>
            <person name="Lorenzi H."/>
        </authorList>
    </citation>
    <scope>NUCLEOTIDE SEQUENCE [LARGE SCALE GENOMIC DNA]</scope>
    <source>
        <strain evidence="4 5">MAS</strain>
    </source>
</reference>
<keyword evidence="3" id="KW-0687">Ribonucleoprotein</keyword>
<dbReference type="InterPro" id="IPR028364">
    <property type="entry name" value="Ribosomal_uL1/biogenesis"/>
</dbReference>
<evidence type="ECO:0000313" key="4">
    <source>
        <dbReference type="EMBL" id="KFH02374.1"/>
    </source>
</evidence>
<evidence type="ECO:0000313" key="5">
    <source>
        <dbReference type="Proteomes" id="UP000028821"/>
    </source>
</evidence>
<dbReference type="InterPro" id="IPR023674">
    <property type="entry name" value="Ribosomal_uL1-like"/>
</dbReference>
<evidence type="ECO:0000256" key="1">
    <source>
        <dbReference type="ARBA" id="ARBA00010531"/>
    </source>
</evidence>
<organism evidence="4 5">
    <name type="scientific">Toxoplasma gondii MAS</name>
    <dbReference type="NCBI Taxonomy" id="943118"/>
    <lineage>
        <taxon>Eukaryota</taxon>
        <taxon>Sar</taxon>
        <taxon>Alveolata</taxon>
        <taxon>Apicomplexa</taxon>
        <taxon>Conoidasida</taxon>
        <taxon>Coccidia</taxon>
        <taxon>Eucoccidiorida</taxon>
        <taxon>Eimeriorina</taxon>
        <taxon>Sarcocystidae</taxon>
        <taxon>Toxoplasma</taxon>
    </lineage>
</organism>
<dbReference type="GO" id="GO:0005840">
    <property type="term" value="C:ribosome"/>
    <property type="evidence" value="ECO:0007669"/>
    <property type="project" value="UniProtKB-KW"/>
</dbReference>
<dbReference type="Pfam" id="PF00687">
    <property type="entry name" value="Ribosomal_L1"/>
    <property type="match status" value="1"/>
</dbReference>
<evidence type="ECO:0000256" key="3">
    <source>
        <dbReference type="ARBA" id="ARBA00023274"/>
    </source>
</evidence>
<proteinExistence type="inferred from homology"/>
<gene>
    <name evidence="4" type="ORF">TGMAS_252270B</name>
</gene>
<comment type="similarity">
    <text evidence="1">Belongs to the universal ribosomal protein uL1 family.</text>
</comment>
<dbReference type="PANTHER" id="PTHR36427">
    <property type="entry name" value="54S RIBOSOMAL PROTEIN L1, MITOCHONDRIAL"/>
    <property type="match status" value="1"/>
</dbReference>
<dbReference type="VEuPathDB" id="ToxoDB:TGMAS_252270B"/>
<dbReference type="SUPFAM" id="SSF56808">
    <property type="entry name" value="Ribosomal protein L1"/>
    <property type="match status" value="1"/>
</dbReference>
<dbReference type="Gene3D" id="3.30.190.20">
    <property type="match status" value="1"/>
</dbReference>
<sequence length="199" mass="21871">MCGKAVFAREASLRAFLFLQPSHASRLASCGRLAVGRDSDFVNLSLRSGTVVTNLSEAVRAVKRGETVEFRAEGDSGEVRIVVGRQDFEASQLLENIKCVVKEVLKARPRSSGARQDEATQAFARSFVWPPLHFVERRRRLLMEKNLLPAIPELAGGRARQQTTNADAFIVAGSLWAQGTPAIQMDPAQLLPSSVGYYR</sequence>
<comment type="caution">
    <text evidence="4">The sequence shown here is derived from an EMBL/GenBank/DDBJ whole genome shotgun (WGS) entry which is preliminary data.</text>
</comment>
<dbReference type="GO" id="GO:1990904">
    <property type="term" value="C:ribonucleoprotein complex"/>
    <property type="evidence" value="ECO:0007669"/>
    <property type="project" value="UniProtKB-KW"/>
</dbReference>
<name>A0A086PPU2_TOXGO</name>
<accession>A0A086PPU2</accession>
<evidence type="ECO:0000256" key="2">
    <source>
        <dbReference type="ARBA" id="ARBA00022980"/>
    </source>
</evidence>
<protein>
    <submittedName>
        <fullName evidence="4">L1P family of ribosomal protein</fullName>
    </submittedName>
</protein>
<dbReference type="EMBL" id="AEXC02002796">
    <property type="protein sequence ID" value="KFH02374.1"/>
    <property type="molecule type" value="Genomic_DNA"/>
</dbReference>
<dbReference type="OrthoDB" id="767661at2759"/>
<dbReference type="PANTHER" id="PTHR36427:SF3">
    <property type="entry name" value="LARGE RIBOSOMAL SUBUNIT PROTEIN UL1M"/>
    <property type="match status" value="1"/>
</dbReference>